<evidence type="ECO:0000313" key="3">
    <source>
        <dbReference type="Proteomes" id="UP000886819"/>
    </source>
</evidence>
<proteinExistence type="predicted"/>
<organism evidence="2 3">
    <name type="scientific">Candidatus Avichristensenella intestinipullorum</name>
    <dbReference type="NCBI Taxonomy" id="2840693"/>
    <lineage>
        <taxon>Bacteria</taxon>
        <taxon>Bacillati</taxon>
        <taxon>Bacillota</taxon>
        <taxon>Clostridia</taxon>
        <taxon>Candidatus Avichristensenella</taxon>
    </lineage>
</organism>
<dbReference type="InterPro" id="IPR001322">
    <property type="entry name" value="Lamin_tail_dom"/>
</dbReference>
<dbReference type="PROSITE" id="PS51841">
    <property type="entry name" value="LTD"/>
    <property type="match status" value="1"/>
</dbReference>
<dbReference type="EMBL" id="DVFI01000019">
    <property type="protein sequence ID" value="HIQ62231.1"/>
    <property type="molecule type" value="Genomic_DNA"/>
</dbReference>
<protein>
    <submittedName>
        <fullName evidence="2">Lamin tail domain-containing protein</fullName>
    </submittedName>
</protein>
<evidence type="ECO:0000313" key="2">
    <source>
        <dbReference type="EMBL" id="HIQ62231.1"/>
    </source>
</evidence>
<feature type="non-terminal residue" evidence="2">
    <location>
        <position position="644"/>
    </location>
</feature>
<sequence length="644" mass="69722">MPRLQQKPRRRDTIKPQKPGTPIRNSLLILIFAALLTALVLLLPTLSSGQQAVVLAPGAEGTGGAVEGEEILLRISEVMSSNRSAYPDETGAYPDWVEVVNEGETALNLKGIGLSDREDRVLFLFPDMTLEPGERALVFCDDTNVAEAGSPLHARFKISSLGETVYLFDRNAIVVDSVELPAMSSDMSYADTGDGWIITEQFTPGYPNTPAGYEQMRSAALGSSDGLVINELLAVNRTSLQDEDGEFSDWIEIYNGGTLPVTLSNYALSDDETEPVKWRFPQNVVLQPGEYYVVFASGKNRTGGDGLYAHTNFRLSAEGETVILSDILGQPVDRATYDNLDDDVSWGRIEGLTSSWQTYLQPTPGYPNNYEGELSADARIRQRNGSGVFISEVMTSSTGVDTPLGWTSYDWIELVNLGQTAVNLKDWGLSDNLGRPRKWQLPDVTIQPGEYLLIFPSGLSESPTGSGAIHANYRLSALGETIVLSNSSGYILDKLVVPKLETDNSYGRDFDQGGLFYYETPTPGAKNGEGFSGYAAQPTVSPAGGVYASSVTVSMQAPEGVTILYTLDGSEPTAENGTLYEGPIAIDKVAVLRARGFADGLKASEITTETYLLNTYHSLPVICLTVDPVDLWDPSTGIYADGID</sequence>
<dbReference type="InterPro" id="IPR036415">
    <property type="entry name" value="Lamin_tail_dom_sf"/>
</dbReference>
<dbReference type="InterPro" id="IPR059177">
    <property type="entry name" value="GH29D-like_dom"/>
</dbReference>
<dbReference type="Pfam" id="PF13290">
    <property type="entry name" value="CHB_HEX_C_1"/>
    <property type="match status" value="1"/>
</dbReference>
<dbReference type="Proteomes" id="UP000886819">
    <property type="component" value="Unassembled WGS sequence"/>
</dbReference>
<name>A0A9D0YTZ7_9FIRM</name>
<reference evidence="2" key="1">
    <citation type="submission" date="2020-10" db="EMBL/GenBank/DDBJ databases">
        <authorList>
            <person name="Gilroy R."/>
        </authorList>
    </citation>
    <scope>NUCLEOTIDE SEQUENCE</scope>
    <source>
        <strain evidence="2">ChiHile30-977</strain>
    </source>
</reference>
<reference evidence="2" key="2">
    <citation type="journal article" date="2021" name="PeerJ">
        <title>Extensive microbial diversity within the chicken gut microbiome revealed by metagenomics and culture.</title>
        <authorList>
            <person name="Gilroy R."/>
            <person name="Ravi A."/>
            <person name="Getino M."/>
            <person name="Pursley I."/>
            <person name="Horton D.L."/>
            <person name="Alikhan N.F."/>
            <person name="Baker D."/>
            <person name="Gharbi K."/>
            <person name="Hall N."/>
            <person name="Watson M."/>
            <person name="Adriaenssens E.M."/>
            <person name="Foster-Nyarko E."/>
            <person name="Jarju S."/>
            <person name="Secka A."/>
            <person name="Antonio M."/>
            <person name="Oren A."/>
            <person name="Chaudhuri R.R."/>
            <person name="La Ragione R."/>
            <person name="Hildebrand F."/>
            <person name="Pallen M.J."/>
        </authorList>
    </citation>
    <scope>NUCLEOTIDE SEQUENCE</scope>
    <source>
        <strain evidence="2">ChiHile30-977</strain>
    </source>
</reference>
<dbReference type="SUPFAM" id="SSF74853">
    <property type="entry name" value="Lamin A/C globular tail domain"/>
    <property type="match status" value="3"/>
</dbReference>
<dbReference type="Pfam" id="PF00932">
    <property type="entry name" value="LTD"/>
    <property type="match status" value="3"/>
</dbReference>
<comment type="caution">
    <text evidence="2">The sequence shown here is derived from an EMBL/GenBank/DDBJ whole genome shotgun (WGS) entry which is preliminary data.</text>
</comment>
<gene>
    <name evidence="2" type="ORF">IAA66_01430</name>
</gene>
<feature type="domain" description="LTD" evidence="1">
    <location>
        <begin position="212"/>
        <end position="408"/>
    </location>
</feature>
<dbReference type="AlphaFoldDB" id="A0A9D0YTZ7"/>
<accession>A0A9D0YTZ7</accession>
<dbReference type="Gene3D" id="2.60.40.1260">
    <property type="entry name" value="Lamin Tail domain"/>
    <property type="match status" value="2"/>
</dbReference>
<evidence type="ECO:0000259" key="1">
    <source>
        <dbReference type="PROSITE" id="PS51841"/>
    </source>
</evidence>